<accession>A0A1J7I449</accession>
<dbReference type="EMBL" id="KV875123">
    <property type="protein sequence ID" value="OIW22302.1"/>
    <property type="molecule type" value="Genomic_DNA"/>
</dbReference>
<keyword evidence="2" id="KW-1185">Reference proteome</keyword>
<dbReference type="AlphaFoldDB" id="A0A1J7I449"/>
<name>A0A1J7I449_9PEZI</name>
<sequence>MTRSSYWNVSIEKRRGPRNTTETVLDKAVRAPTTVEDCRKQRDEIRSREGALAWAFPCKDNASRVKKEANDILQAMRKHEYEHTMPKHLHGKATRVKSILGSWGTISSTMWIYWRTPCFSTLLGRCTKARIYTSTST</sequence>
<protein>
    <submittedName>
        <fullName evidence="1">Uncharacterized protein</fullName>
    </submittedName>
</protein>
<organism evidence="1 2">
    <name type="scientific">Coniochaeta ligniaria NRRL 30616</name>
    <dbReference type="NCBI Taxonomy" id="1408157"/>
    <lineage>
        <taxon>Eukaryota</taxon>
        <taxon>Fungi</taxon>
        <taxon>Dikarya</taxon>
        <taxon>Ascomycota</taxon>
        <taxon>Pezizomycotina</taxon>
        <taxon>Sordariomycetes</taxon>
        <taxon>Sordariomycetidae</taxon>
        <taxon>Coniochaetales</taxon>
        <taxon>Coniochaetaceae</taxon>
        <taxon>Coniochaeta</taxon>
    </lineage>
</organism>
<dbReference type="Proteomes" id="UP000182658">
    <property type="component" value="Unassembled WGS sequence"/>
</dbReference>
<gene>
    <name evidence="1" type="ORF">CONLIGDRAFT_650665</name>
</gene>
<evidence type="ECO:0000313" key="2">
    <source>
        <dbReference type="Proteomes" id="UP000182658"/>
    </source>
</evidence>
<reference evidence="1 2" key="1">
    <citation type="submission" date="2016-10" db="EMBL/GenBank/DDBJ databases">
        <title>Draft genome sequence of Coniochaeta ligniaria NRRL30616, a lignocellulolytic fungus for bioabatement of inhibitors in plant biomass hydrolysates.</title>
        <authorList>
            <consortium name="DOE Joint Genome Institute"/>
            <person name="Jimenez D.J."/>
            <person name="Hector R.E."/>
            <person name="Riley R."/>
            <person name="Sun H."/>
            <person name="Grigoriev I.V."/>
            <person name="Van Elsas J.D."/>
            <person name="Nichols N.N."/>
        </authorList>
    </citation>
    <scope>NUCLEOTIDE SEQUENCE [LARGE SCALE GENOMIC DNA]</scope>
    <source>
        <strain evidence="1 2">NRRL 30616</strain>
    </source>
</reference>
<dbReference type="InParanoid" id="A0A1J7I449"/>
<proteinExistence type="predicted"/>
<evidence type="ECO:0000313" key="1">
    <source>
        <dbReference type="EMBL" id="OIW22302.1"/>
    </source>
</evidence>